<evidence type="ECO:0000256" key="2">
    <source>
        <dbReference type="SAM" id="Phobius"/>
    </source>
</evidence>
<dbReference type="OrthoDB" id="1930436at2759"/>
<keyword evidence="2" id="KW-1133">Transmembrane helix</keyword>
<accession>A0A8X7XRX2</accession>
<dbReference type="EMBL" id="JAAWWB010000036">
    <property type="protein sequence ID" value="KAG6739123.1"/>
    <property type="molecule type" value="Genomic_DNA"/>
</dbReference>
<comment type="caution">
    <text evidence="3">The sequence shown here is derived from an EMBL/GenBank/DDBJ whole genome shotgun (WGS) entry which is preliminary data.</text>
</comment>
<comment type="similarity">
    <text evidence="1">Belongs to the protein kinase superfamily. ADCK protein kinase family.</text>
</comment>
<dbReference type="Proteomes" id="UP000886885">
    <property type="component" value="Chromosome 18D"/>
</dbReference>
<dbReference type="PANTHER" id="PTHR10566">
    <property type="entry name" value="CHAPERONE-ACTIVITY OF BC1 COMPLEX CABC1 -RELATED"/>
    <property type="match status" value="1"/>
</dbReference>
<proteinExistence type="inferred from homology"/>
<dbReference type="AlphaFoldDB" id="A0A8X7XRX2"/>
<evidence type="ECO:0000256" key="1">
    <source>
        <dbReference type="ARBA" id="ARBA00009670"/>
    </source>
</evidence>
<organism evidence="3 4">
    <name type="scientific">Populus tomentosa</name>
    <name type="common">Chinese white poplar</name>
    <dbReference type="NCBI Taxonomy" id="118781"/>
    <lineage>
        <taxon>Eukaryota</taxon>
        <taxon>Viridiplantae</taxon>
        <taxon>Streptophyta</taxon>
        <taxon>Embryophyta</taxon>
        <taxon>Tracheophyta</taxon>
        <taxon>Spermatophyta</taxon>
        <taxon>Magnoliopsida</taxon>
        <taxon>eudicotyledons</taxon>
        <taxon>Gunneridae</taxon>
        <taxon>Pentapetalae</taxon>
        <taxon>rosids</taxon>
        <taxon>fabids</taxon>
        <taxon>Malpighiales</taxon>
        <taxon>Salicaceae</taxon>
        <taxon>Saliceae</taxon>
        <taxon>Populus</taxon>
    </lineage>
</organism>
<reference evidence="3" key="1">
    <citation type="journal article" date="2020" name="bioRxiv">
        <title>Hybrid origin of Populus tomentosa Carr. identified through genome sequencing and phylogenomic analysis.</title>
        <authorList>
            <person name="An X."/>
            <person name="Gao K."/>
            <person name="Chen Z."/>
            <person name="Li J."/>
            <person name="Yang X."/>
            <person name="Yang X."/>
            <person name="Zhou J."/>
            <person name="Guo T."/>
            <person name="Zhao T."/>
            <person name="Huang S."/>
            <person name="Miao D."/>
            <person name="Khan W.U."/>
            <person name="Rao P."/>
            <person name="Ye M."/>
            <person name="Lei B."/>
            <person name="Liao W."/>
            <person name="Wang J."/>
            <person name="Ji L."/>
            <person name="Li Y."/>
            <person name="Guo B."/>
            <person name="Mustafa N.S."/>
            <person name="Li S."/>
            <person name="Yun Q."/>
            <person name="Keller S.R."/>
            <person name="Mao J."/>
            <person name="Zhang R."/>
            <person name="Strauss S.H."/>
        </authorList>
    </citation>
    <scope>NUCLEOTIDE SEQUENCE</scope>
    <source>
        <strain evidence="3">GM15</strain>
        <tissue evidence="3">Leaf</tissue>
    </source>
</reference>
<keyword evidence="2" id="KW-0472">Membrane</keyword>
<evidence type="ECO:0000313" key="3">
    <source>
        <dbReference type="EMBL" id="KAG6739123.1"/>
    </source>
</evidence>
<sequence length="139" mass="15701">MESVYRNWDASELMVDGFGEKLDYTLLLIFQNTLLFCITVLLHALKDRQEGISVYVVCRPRIKQILIDAAVHAVNEDCSKMANDFTRLGFLASGTDVAPIIPALEDTWQNSFGNELSGFNFRTVTVKLYAPLSMFLVFL</sequence>
<name>A0A8X7XRX2_POPTO</name>
<dbReference type="PANTHER" id="PTHR10566:SF53">
    <property type="entry name" value="PROTEIN ACTIVITY OF BC1 COMPLEX KINASE 1, CHLOROPLASTIC"/>
    <property type="match status" value="1"/>
</dbReference>
<gene>
    <name evidence="3" type="ORF">POTOM_056709</name>
</gene>
<dbReference type="InterPro" id="IPR050154">
    <property type="entry name" value="UbiB_kinase"/>
</dbReference>
<feature type="transmembrane region" description="Helical" evidence="2">
    <location>
        <begin position="24"/>
        <end position="45"/>
    </location>
</feature>
<protein>
    <submittedName>
        <fullName evidence="3">Uncharacterized protein</fullName>
    </submittedName>
</protein>
<keyword evidence="4" id="KW-1185">Reference proteome</keyword>
<evidence type="ECO:0000313" key="4">
    <source>
        <dbReference type="Proteomes" id="UP000886885"/>
    </source>
</evidence>
<keyword evidence="2" id="KW-0812">Transmembrane</keyword>